<dbReference type="EMBL" id="BDIP01000187">
    <property type="protein sequence ID" value="GIQ80523.1"/>
    <property type="molecule type" value="Genomic_DNA"/>
</dbReference>
<feature type="compositionally biased region" description="Polar residues" evidence="1">
    <location>
        <begin position="4452"/>
        <end position="4463"/>
    </location>
</feature>
<feature type="compositionally biased region" description="Polar residues" evidence="1">
    <location>
        <begin position="4477"/>
        <end position="4497"/>
    </location>
</feature>
<name>A0A9K3CNL2_9EUKA</name>
<keyword evidence="2" id="KW-0812">Transmembrane</keyword>
<feature type="transmembrane region" description="Helical" evidence="2">
    <location>
        <begin position="4800"/>
        <end position="4823"/>
    </location>
</feature>
<reference evidence="4 5" key="1">
    <citation type="journal article" date="2018" name="PLoS ONE">
        <title>The draft genome of Kipferlia bialata reveals reductive genome evolution in fornicate parasites.</title>
        <authorList>
            <person name="Tanifuji G."/>
            <person name="Takabayashi S."/>
            <person name="Kume K."/>
            <person name="Takagi M."/>
            <person name="Nakayama T."/>
            <person name="Kamikawa R."/>
            <person name="Inagaki Y."/>
            <person name="Hashimoto T."/>
        </authorList>
    </citation>
    <scope>NUCLEOTIDE SEQUENCE [LARGE SCALE GENOMIC DNA]</scope>
    <source>
        <strain evidence="4">NY0173</strain>
    </source>
</reference>
<sequence>MLSSFSYKDEMEKDRGGTPRGSMRPAPPSRDHTPRGSAYPSQAPSRAGSPGPQRPPPPAFIPPRPLYQSSLPLSQQQMGWLVSQLPCPIEGMAQHGTDIANRGADMVVERRSTFLTPVLHMDVRVQGLCGTVTESSFSYAVMWVVYQPEGSDIQYVDLTQDTSDLERYTADTELFQIGGHYEVQLCLGLGGDIPTTSVYDCEWYGLQQSLKVITAADAAHSLLSVASVTETSVTVLLVGRDQNDMVSQDLSLAPVALVGDPSWSMVGMESDYAVFKGVYETAGDVVLVSLEVGGEAMAPLEIHLHKAAESGTGCQGGYWDEEAIGDAVWYGGFCYSGVASDYTLCPPYLSGLPCTTPTFLESPLGFGYAPELVYISSGVTQVYPFLEMPLLPSIPLGLYDDDMAYVLEDGDKYMADSYTVSLECGDGATISIDAAALDNLPGLCTVGTGPLSLTCPIGGNTLSAALQLVRMDITSVSPHAQEIELSTAMSWSVGGDDSGVETLTKTVVSAGVISHLTSLSFNEEVVLREAVLTGASVELQYLDSTGTLSGYTADTPTSVSLHCAGTEAALDVVDSYTILSMEQVGDTGVYTATTDTYTPGDMDTRVVCRVLIDGSPSPTPLSLSIPASAAGDQSSLSVTPEEVELGGYVSIDCTLIDLDGYPIIQDVHVSLTLDGVTTYEPLETDGTPGHYSSEVFVSHTKAGTVDVTLLVNKEAVPSLTHSVTVLAGDVDPSYYFREDSSPYTTYESLLGAFGGTGICSSVTFTCILYDQYGNPVTGQENVQLAPASTPMSDPVGPFDMSPGYTAGHYLYTSPASEFTDEGLYAFTVSVDGTMYYPDLFTQFYKESSQQLDFSTLTFGDGYPNTDGAIVAGDMLSIELRIDGYCGGVTADSFSYVILVTKHPDTYTPTSETQGEVVYVEMAQDPDDLSVYAVATDIFTVSSYEDYEFQFCYGTSGPVPDDYADHNCQDLAPVLVVSPGSISPADCTLSLLALDEVVDIIDIDGFVAGSGRYSLVAFMSVADTYGNMISDVAGGISLLLTNPDGSVDPGVDINLFEGFYAAILDTRTKSGEYSLSVLGEGLPSMDTPFTVQSDDPDASHSLVTVTGMSETTLTALLVGRDQYDNPCAAWTDPDLTQIGYDAVYTAEFDNTSEELEVVFTVGGEEMWPLYFSAFQETTAGVWCEELSDSCYLGAGGPFSLCPPSLSGESCDTPTYQSTPIGYGFAPEVIYARHGHSEVYPFIGMPMLPTLPALNTLETATGSLFTADTYTVELESGPGSTLSVDTTFLETLSSPCVVGSAPFSLQCPIGGSGLPFAIQTVSMEITGTSPHAEEISLTGSVVWTVDGVEESATLPTRYVMSAGVLSDLSATPLSFNEPVLRGTSLSGATVELQYLDATGTLSGYTAASPTSVSLHCGEAEGLLDGDSGYQVLALEQDGSTGVYTAPSDTYIVGTLETDTGVYCRVAIDGTQSPKTLYLPFDAVPLDASLASVNADTLMGQAGDTINLTITGLDSDDLTPRCGGTIYSEVAGVTTAHSDCDTESFAYTIPVAIPDTAVPGETLDVTLTLNGTITVYIGVVEGSQACVACASGSMCVAAPDDISTCVCSPGTTGVSCTGVVSSPYTMSLLSPFIKVDREDILLVFLPVGSLMPLIPNPSFDASTMLLPTSTYGDTAPIRWDRAKVKCPSGSTVTGSDMPEGTVFTVVEGSANVALISSSEGSLPLAIRNVSCALPVTEAVDAPKTYTVAVSTFYAYQYSDTMPTVFTQLTSHSMDIVVTHTPVVDAAHCVLTMPSDIAVGGVVTTTLSLYDEYDLPVDDADIEHVTLSCPSECGLTATNMSYTRDNVYSISLEFGVPCSGVCTAYIDSTAAGTPVSIDAAVADYISQSTVVSIYPLAIYADGTVSATAVLKDSMGADATSDKADVQLCVGETCTAMVSSEGTYSVSVQAADLTYTASGGSITPLKVYVSVDGVHVSYPRTLSVLQHGLSECTHATPYYQSRTAVVGDPSRAETASLSGCMADVSPTGFNSPVLKHLITMQDTLTPLSYAQLDGDTSSDSDAIVITVACSLGVLSWASVSGVSVAESSDKSITLMGTVEDIYSGADGLVYTPPILSYEDERVEDTITVAGSLVIDVSVLFAAPSLAGASVQWVVPSTATAGEAVPVEFSIYDKTNTQFTDYQVIDVVIDLDGVMGTLTYLSGVYTTSFTPTVAGTATFTLSITELVGDVTQLHTQSLAVEHGSVSAGDTLVWLDTYSVYPSGSVEVYAQLRDMFNNPILSSNAALTVSVSSGVPESMTFDALTCLYHTTIAVSDTPGVTEDVVVTVDSTPLPPVYARVIEAGTTCVGCASETGLCAIGHGVFDDACVCSVSYGGTGCATQVSTSPVGIASVRNGLVVERDTTLYPLAVSPVGFTEGIAKESSLTASTTLSLSVCVQAGIVTMDSATHGLISSDTTSVSGCLSISASLADMPSVAASVEYISTVPGTVHADTFDRLDISFSTPQGIVSVAKVPLSVTFTYTPLDVTSAVLSLSDATAGTTISGELSLSDVNGFPFVFPDLVDIEVECTQNAVGDTFSAVVSYVDADDAWAVSVGGITHASEVCCTVRLDGTVTSETECVSVTPAAVHAALILNTSPYLILGESMDLLVQVEDQFGNVVSDASTFVSVTASDGVDISAGVSVYDASSLCFRVPVTATTHPTQIQRYSPLSLSVTVTGATALGGSASASMYATVYDTPSDSPTCLEGTVVGVETDAVSHSMCLCDAGYYGDTCSVSHGFPLSLSGMPSNVEASPFQSMRPFRTGLLSVASDADDTATVTLTVECEEGQVTPVGLSTTPDLIVTEGTHSLSLSGSLAMVQIAADNVMYIPAPYTTNPSLDTVTVSVGAPSASPSYSFDTVYTERWTSVTASTTPVSLQPVALAPNSGSAFSRDLDLNASLGSVTSLYMSARLTVDNLSDTDVCSLNLVAGSESASALVNGPDATLLSVSATDSASLSMTVTCGPDGAVDNLHTGFVTYCLADSSAMTSNDAVLLGDDMTAYTQYVAQDYASQVTSFGTVVFCNRVSVSLTEYPLVVAQTQTIEEDTGLPLSFMEIEHLPLFAEAQDDALTLSVSSLHGSFTLSGGCSADGLDVLELTASGPSALTDLLADCCYTPNSNYFGSDTLRVTAASADRDMETVTDVVVNITSVPDAPVLSDRVVQYMPLGSTIYAMPELTSVEAGTLTLTVSLPDSMVDNDDADVASFSLWGVCNVSEGCSPTSVTVGQSSTEYAFTGSAADISDAISHLGITVTAPLSVPSTSDYASATLHVGVTVIAADGLTAASTVQIKVSPSSASLSLSDDLTHISGTTSNVSFETTGKVDCSSVFDTATAESFGTAAVCLVSNVSPMAEGGGSDVSVFFGAGLTFLPSEECITLRNGLTVQSQTDSGVGNDSQPCILGDMALGVSLPDYPTMPVATITGPSSVYSEALVSLSGRESDSVGTFSRPLSYLWTLANLSNPNMPPYVENLDMTTPTLIFEANEVLLAGNSYSVGLTVTSVLGYTSSATTTVSVGGTLSPTMTLENGTSQQSTYGETLSLRVRAEHPVSTQRGVISFEWTCEDGPQCSGLEEAFQAYTRPYLELDFIEGLSFSEDSTHVVTVTGEYPISHVDHTAQGSTSVTIYTPYAEPEACISTPSAVVKSTDTLVLTSCSVYYDSLEWTLPPSWVVLDTSAADQSELGVDVSGATSLASETFDVTLRAHRTIDGEDYTAEVSIYITVVSTTKPLVSVSHTPSLVLVSAPVVLVGSASSSAGGVTYLWSQTGGPTLPLTDTEGVLNDDLILSESLTESNLVLDAQCLVPMSEDVYTTCLLPLTEYTFCLTVTDDNGTSSSIHAFTTHSGPISGTLSVSVESERDESGSNLYHDEEVSVSTSGWAAINHQTPLTFAFTARLEGSTTRTTLQARSASRSSLVRLPLIGDVYIGVTVIDAVGAETYVETEVPLNVILRPDTDPATYLDALSTSIDTLNETGDTDVSVCVIMAASSYLGALDSEDSTLSSGIATTLISLPTDDLLANDSVQIAAAQALEGVSNTLDSLADSEVESLGDLLHTMTGADNNDSSFLDSSLVTAAALYDRVKASFPANGAVSLSNLKDLDPLTLDSGQTTGLSVLTSVEQMSMGVAASLVSGQRAVAQAERDVSFGAQALTRDASSSVSFFDGAEYTLPSGFSTAAGSDSETGGDTYLSIVSMATPPMGGNSTAFYSGMSTISVSDADGVLDVTDLEVPVGIRIPSSQIPGDLEYDAALEPSLRVKAWNGTAWSEEGITTLGWDLSGQYMTATTTHFTSFLTGIHFNRIENVSELLQTIDTNMTPVYMLGSCLVLYTLSMLVLNCSCVSTVSDAKLERLSDTLFGGDQQVSRGGGLTPSPASTSSTLEEAHTDETSETEEGILTLVSVPMTKTASLTRMVAQPTWKGTPEAMETLLPGSMSNLETGSGQLVDTGESEGVRGASSDGQQSGGLSTSRVTNASSNKSRTHALGSGDNVPRLFRMESVATESRLMQSVQKESASEAETESSDAQDIFPVGSTSNLLFYNDKCVPTLVSGVSTDAEAQKRSTLGLITQIRSEPVPTPVAVDVGSDPNLPVVPKSGATRLTSPYVADYASTPSASEEDGVQGEHDYNGEETTHEYSVTVSEAAYTRVDEETAAPVPEGQICLSDTHAPILEVVKENLQTRSGDMFGAQDVKSDGRIKRYFRILYHTTLSQHDWISIVTIDKGSKRENLTPPRRLTCLVVLLAGIMLGNALFFRADCQEGYANAGQEGLTVDEQNCVPYTVQQSVFCGVVTSLIAIPPSTALRFLFKRTQPIGYKGPKAEKPSTEGKGLIYRVLVGVLRMELSSGWAVFLYIGAVVYILTLMALILLYALQFAETVGVNWMIGIFTGFVQDAFVTDPLKLVVKVFIGLRLSSFGMGSVIIQKLAMIGIELIETSLL</sequence>
<evidence type="ECO:0000256" key="2">
    <source>
        <dbReference type="SAM" id="Phobius"/>
    </source>
</evidence>
<feature type="compositionally biased region" description="Low complexity" evidence="1">
    <location>
        <begin position="4390"/>
        <end position="4400"/>
    </location>
</feature>
<feature type="compositionally biased region" description="Pro residues" evidence="1">
    <location>
        <begin position="52"/>
        <end position="65"/>
    </location>
</feature>
<feature type="region of interest" description="Disordered" evidence="1">
    <location>
        <begin position="4523"/>
        <end position="4545"/>
    </location>
</feature>
<keyword evidence="2" id="KW-1133">Transmembrane helix</keyword>
<evidence type="ECO:0000259" key="3">
    <source>
        <dbReference type="PROSITE" id="PS00022"/>
    </source>
</evidence>
<feature type="domain" description="EGF-like" evidence="3">
    <location>
        <begin position="1602"/>
        <end position="1613"/>
    </location>
</feature>
<dbReference type="Gene3D" id="2.60.40.10">
    <property type="entry name" value="Immunoglobulins"/>
    <property type="match status" value="3"/>
</dbReference>
<feature type="compositionally biased region" description="Basic and acidic residues" evidence="1">
    <location>
        <begin position="7"/>
        <end position="17"/>
    </location>
</feature>
<keyword evidence="5" id="KW-1185">Reference proteome</keyword>
<dbReference type="InterPro" id="IPR000742">
    <property type="entry name" value="EGF"/>
</dbReference>
<gene>
    <name evidence="4" type="ORF">KIPB_001334</name>
</gene>
<accession>A0A9K3CNL2</accession>
<evidence type="ECO:0000313" key="4">
    <source>
        <dbReference type="EMBL" id="GIQ80523.1"/>
    </source>
</evidence>
<feature type="transmembrane region" description="Helical" evidence="2">
    <location>
        <begin position="4893"/>
        <end position="4911"/>
    </location>
</feature>
<proteinExistence type="predicted"/>
<keyword evidence="2" id="KW-0472">Membrane</keyword>
<feature type="transmembrane region" description="Helical" evidence="2">
    <location>
        <begin position="4752"/>
        <end position="4770"/>
    </location>
</feature>
<organism evidence="4 5">
    <name type="scientific">Kipferlia bialata</name>
    <dbReference type="NCBI Taxonomy" id="797122"/>
    <lineage>
        <taxon>Eukaryota</taxon>
        <taxon>Metamonada</taxon>
        <taxon>Carpediemonas-like organisms</taxon>
        <taxon>Kipferlia</taxon>
    </lineage>
</organism>
<dbReference type="Proteomes" id="UP000265618">
    <property type="component" value="Unassembled WGS sequence"/>
</dbReference>
<evidence type="ECO:0000313" key="5">
    <source>
        <dbReference type="Proteomes" id="UP000265618"/>
    </source>
</evidence>
<dbReference type="InterPro" id="IPR013783">
    <property type="entry name" value="Ig-like_fold"/>
</dbReference>
<comment type="caution">
    <text evidence="4">The sequence shown here is derived from an EMBL/GenBank/DDBJ whole genome shotgun (WGS) entry which is preliminary data.</text>
</comment>
<feature type="region of interest" description="Disordered" evidence="1">
    <location>
        <begin position="4451"/>
        <end position="4509"/>
    </location>
</feature>
<protein>
    <recommendedName>
        <fullName evidence="3">EGF-like domain-containing protein</fullName>
    </recommendedName>
</protein>
<evidence type="ECO:0000256" key="1">
    <source>
        <dbReference type="SAM" id="MobiDB-lite"/>
    </source>
</evidence>
<feature type="region of interest" description="Disordered" evidence="1">
    <location>
        <begin position="1"/>
        <end position="68"/>
    </location>
</feature>
<feature type="transmembrane region" description="Helical" evidence="2">
    <location>
        <begin position="4865"/>
        <end position="4887"/>
    </location>
</feature>
<feature type="region of interest" description="Disordered" evidence="1">
    <location>
        <begin position="4380"/>
        <end position="4414"/>
    </location>
</feature>
<dbReference type="PROSITE" id="PS00022">
    <property type="entry name" value="EGF_1"/>
    <property type="match status" value="1"/>
</dbReference>